<dbReference type="PANTHER" id="PTHR45728:SF1">
    <property type="entry name" value="ACETYL-COA CARBOXYLASE 2"/>
    <property type="match status" value="1"/>
</dbReference>
<dbReference type="InterPro" id="IPR011761">
    <property type="entry name" value="ATP-grasp"/>
</dbReference>
<dbReference type="PANTHER" id="PTHR45728">
    <property type="entry name" value="ACETYL-COA CARBOXYLASE, ISOFORM A"/>
    <property type="match status" value="1"/>
</dbReference>
<gene>
    <name evidence="7" type="ORF">EOD39_21604</name>
</gene>
<dbReference type="AlphaFoldDB" id="A0A444USA8"/>
<dbReference type="SMART" id="SM00878">
    <property type="entry name" value="Biotin_carb_C"/>
    <property type="match status" value="1"/>
</dbReference>
<comment type="caution">
    <text evidence="7">The sequence shown here is derived from an EMBL/GenBank/DDBJ whole genome shotgun (WGS) entry which is preliminary data.</text>
</comment>
<dbReference type="GO" id="GO:0005739">
    <property type="term" value="C:mitochondrion"/>
    <property type="evidence" value="ECO:0007669"/>
    <property type="project" value="TreeGrafter"/>
</dbReference>
<dbReference type="InterPro" id="IPR013537">
    <property type="entry name" value="AcCoA_COase_cen"/>
</dbReference>
<dbReference type="Proteomes" id="UP000289886">
    <property type="component" value="Unassembled WGS sequence"/>
</dbReference>
<evidence type="ECO:0000259" key="5">
    <source>
        <dbReference type="PROSITE" id="PS50975"/>
    </source>
</evidence>
<dbReference type="Pfam" id="PF02786">
    <property type="entry name" value="CPSase_L_D2"/>
    <property type="match status" value="1"/>
</dbReference>
<keyword evidence="3 4" id="KW-0067">ATP-binding</keyword>
<evidence type="ECO:0000259" key="6">
    <source>
        <dbReference type="PROSITE" id="PS50979"/>
    </source>
</evidence>
<sequence length="501" mass="56326">MSGLHLMKKGREHNRMDLHRDFTVASPAEFVTRFGGDRVIEKVQAEVPGSPIFVMQLAEHARHLEVQILADQYGNAISLFGRDCSIQRRHQKIIEEAPATIAASPVFEYMEQCAVRLAKMVGYVSAGTVEYLYAEDGNFHFLELNPRLQVEHPCTEMIADVNLPAAQLQIAMGIPLHRIKDIRALYGEKPWGDSPINFQTPANAPSPRGHVIAARITSENPDEGFKPSSGTVQELNFRSSKNVWGYFSVGAAGGLHEFADSQFGHCFSWGENREEAISNMVVAMKELSIRGDFRTTVEYLIKLLETESFQNNDTDTGWLDHLIAEKVQAERPDTMLGVVCGSLHVADAGFRKSMSDFLHSLERGQVLPAYSLLNTVDVELIYDGVKYSLQALIASHLPSYELRHNQVESIFLSAIDMYGHQFCPENLKKLILSETSIFDVLPNFFYHSNQVVCMAALEVYVRRAYIAYELNSLQHHQLQGGTCVVDFQFMLPSSHPNRYEP</sequence>
<dbReference type="InterPro" id="IPR011764">
    <property type="entry name" value="Biotin_carboxylation_dom"/>
</dbReference>
<evidence type="ECO:0000256" key="3">
    <source>
        <dbReference type="ARBA" id="ARBA00022840"/>
    </source>
</evidence>
<dbReference type="SUPFAM" id="SSF56059">
    <property type="entry name" value="Glutathione synthetase ATP-binding domain-like"/>
    <property type="match status" value="1"/>
</dbReference>
<reference evidence="7 8" key="1">
    <citation type="submission" date="2019-01" db="EMBL/GenBank/DDBJ databases">
        <title>Draft Genome and Complete Hox-Cluster Characterization of the Sterlet Sturgeon (Acipenser ruthenus).</title>
        <authorList>
            <person name="Wei Q."/>
        </authorList>
    </citation>
    <scope>NUCLEOTIDE SEQUENCE [LARGE SCALE GENOMIC DNA]</scope>
    <source>
        <strain evidence="7">WHYD16114868_AA</strain>
        <tissue evidence="7">Blood</tissue>
    </source>
</reference>
<dbReference type="InterPro" id="IPR049076">
    <property type="entry name" value="ACCA"/>
</dbReference>
<dbReference type="Gene3D" id="3.30.470.20">
    <property type="entry name" value="ATP-grasp fold, B domain"/>
    <property type="match status" value="1"/>
</dbReference>
<dbReference type="GO" id="GO:0046872">
    <property type="term" value="F:metal ion binding"/>
    <property type="evidence" value="ECO:0007669"/>
    <property type="project" value="InterPro"/>
</dbReference>
<evidence type="ECO:0000313" key="7">
    <source>
        <dbReference type="EMBL" id="RXM91026.1"/>
    </source>
</evidence>
<dbReference type="EMBL" id="SCEB01010887">
    <property type="protein sequence ID" value="RXM91026.1"/>
    <property type="molecule type" value="Genomic_DNA"/>
</dbReference>
<dbReference type="InterPro" id="IPR005482">
    <property type="entry name" value="Biotin_COase_C"/>
</dbReference>
<keyword evidence="1" id="KW-0436">Ligase</keyword>
<dbReference type="GO" id="GO:0006633">
    <property type="term" value="P:fatty acid biosynthetic process"/>
    <property type="evidence" value="ECO:0007669"/>
    <property type="project" value="InterPro"/>
</dbReference>
<dbReference type="PROSITE" id="PS00867">
    <property type="entry name" value="CPSASE_2"/>
    <property type="match status" value="1"/>
</dbReference>
<name>A0A444USA8_ACIRT</name>
<keyword evidence="2 4" id="KW-0547">Nucleotide-binding</keyword>
<accession>A0A444USA8</accession>
<evidence type="ECO:0000256" key="2">
    <source>
        <dbReference type="ARBA" id="ARBA00022741"/>
    </source>
</evidence>
<feature type="domain" description="Biotin carboxylation" evidence="6">
    <location>
        <begin position="1"/>
        <end position="324"/>
    </location>
</feature>
<dbReference type="InterPro" id="IPR005479">
    <property type="entry name" value="CPAse_ATP-bd"/>
</dbReference>
<feature type="domain" description="ATP-grasp" evidence="5">
    <location>
        <begin position="108"/>
        <end position="172"/>
    </location>
</feature>
<proteinExistence type="predicted"/>
<dbReference type="GO" id="GO:0003989">
    <property type="term" value="F:acetyl-CoA carboxylase activity"/>
    <property type="evidence" value="ECO:0007669"/>
    <property type="project" value="InterPro"/>
</dbReference>
<dbReference type="InterPro" id="IPR011054">
    <property type="entry name" value="Rudment_hybrid_motif"/>
</dbReference>
<dbReference type="SUPFAM" id="SSF51246">
    <property type="entry name" value="Rudiment single hybrid motif"/>
    <property type="match status" value="1"/>
</dbReference>
<dbReference type="PROSITE" id="PS50975">
    <property type="entry name" value="ATP_GRASP"/>
    <property type="match status" value="1"/>
</dbReference>
<protein>
    <submittedName>
        <fullName evidence="7">Acetyl-CoA carboxylase 1</fullName>
    </submittedName>
</protein>
<evidence type="ECO:0000256" key="4">
    <source>
        <dbReference type="PROSITE-ProRule" id="PRU00409"/>
    </source>
</evidence>
<dbReference type="PROSITE" id="PS50979">
    <property type="entry name" value="BC"/>
    <property type="match status" value="1"/>
</dbReference>
<dbReference type="GO" id="GO:0005524">
    <property type="term" value="F:ATP binding"/>
    <property type="evidence" value="ECO:0007669"/>
    <property type="project" value="UniProtKB-UniRule"/>
</dbReference>
<dbReference type="FunFam" id="3.30.470.20:FF:000005">
    <property type="entry name" value="Acetyl-CoA carboxylase 1"/>
    <property type="match status" value="1"/>
</dbReference>
<keyword evidence="8" id="KW-1185">Reference proteome</keyword>
<evidence type="ECO:0000313" key="8">
    <source>
        <dbReference type="Proteomes" id="UP000289886"/>
    </source>
</evidence>
<organism evidence="7 8">
    <name type="scientific">Acipenser ruthenus</name>
    <name type="common">Sterlet sturgeon</name>
    <dbReference type="NCBI Taxonomy" id="7906"/>
    <lineage>
        <taxon>Eukaryota</taxon>
        <taxon>Metazoa</taxon>
        <taxon>Chordata</taxon>
        <taxon>Craniata</taxon>
        <taxon>Vertebrata</taxon>
        <taxon>Euteleostomi</taxon>
        <taxon>Actinopterygii</taxon>
        <taxon>Chondrostei</taxon>
        <taxon>Acipenseriformes</taxon>
        <taxon>Acipenseridae</taxon>
        <taxon>Acipenser</taxon>
    </lineage>
</organism>
<evidence type="ECO:0000256" key="1">
    <source>
        <dbReference type="ARBA" id="ARBA00022598"/>
    </source>
</evidence>
<dbReference type="Pfam" id="PF02785">
    <property type="entry name" value="Biotin_carb_C"/>
    <property type="match status" value="1"/>
</dbReference>
<dbReference type="Pfam" id="PF08326">
    <property type="entry name" value="ACC_central"/>
    <property type="match status" value="1"/>
</dbReference>